<evidence type="ECO:0000256" key="15">
    <source>
        <dbReference type="ARBA" id="ARBA00023078"/>
    </source>
</evidence>
<feature type="compositionally biased region" description="Polar residues" evidence="19">
    <location>
        <begin position="229"/>
        <end position="239"/>
    </location>
</feature>
<evidence type="ECO:0000256" key="11">
    <source>
        <dbReference type="ARBA" id="ARBA00022842"/>
    </source>
</evidence>
<keyword evidence="6 18" id="KW-0602">Photosynthesis</keyword>
<keyword evidence="15 18" id="KW-0793">Thylakoid</keyword>
<evidence type="ECO:0000313" key="20">
    <source>
        <dbReference type="EMBL" id="AAG28464.1"/>
    </source>
</evidence>
<keyword evidence="11" id="KW-0460">Magnesium</keyword>
<feature type="binding site" evidence="17">
    <location>
        <position position="182"/>
    </location>
    <ligand>
        <name>chlorophyll a</name>
        <dbReference type="ChEBI" id="CHEBI:58416"/>
        <label>1</label>
    </ligand>
</feature>
<evidence type="ECO:0000256" key="6">
    <source>
        <dbReference type="ARBA" id="ARBA00022531"/>
    </source>
</evidence>
<feature type="region of interest" description="Disordered" evidence="19">
    <location>
        <begin position="216"/>
        <end position="239"/>
    </location>
</feature>
<dbReference type="FunFam" id="1.10.3460.10:FF:000004">
    <property type="entry name" value="Chlorophyll a-b binding protein, chloroplastic"/>
    <property type="match status" value="1"/>
</dbReference>
<keyword evidence="5 18" id="KW-0150">Chloroplast</keyword>
<proteinExistence type="evidence at transcript level"/>
<evidence type="ECO:0000256" key="17">
    <source>
        <dbReference type="PIRSR" id="PIRSR601344-1"/>
    </source>
</evidence>
<evidence type="ECO:0000256" key="5">
    <source>
        <dbReference type="ARBA" id="ARBA00022528"/>
    </source>
</evidence>
<gene>
    <name evidence="20" type="primary">CAB6A</name>
</gene>
<organism evidence="20">
    <name type="scientific">Chlamydomonas reinhardtii</name>
    <name type="common">Chlamydomonas smithii</name>
    <dbReference type="NCBI Taxonomy" id="3055"/>
    <lineage>
        <taxon>Eukaryota</taxon>
        <taxon>Viridiplantae</taxon>
        <taxon>Chlorophyta</taxon>
        <taxon>core chlorophytes</taxon>
        <taxon>Chlorophyceae</taxon>
        <taxon>CS clade</taxon>
        <taxon>Chlamydomonadales</taxon>
        <taxon>Chlamydomonadaceae</taxon>
        <taxon>Chlamydomonas</taxon>
    </lineage>
</organism>
<sequence>MALSMRTLSARTAAPRGFSGRRVAAVSNGSRVTMKAGNWLPGSDAPAWLPDDLPGNYGFDPLSLGKEPASLKRFTESEVIHGRWAMLGVAGSLAVELLGYGNWYDAPLWAVNGGKATWFGIEVPFDLNALLAFEFVAMAAAEGQRRRCRRRRLPGGAFDPLGFAKDSSKSGELKLKEIKNGRLAMVAFLGFVAQHAATGKAPLAALGEHLANPWAPTLPPTASPSPSSKCTLPDTSCVD</sequence>
<feature type="binding site" evidence="17">
    <location>
        <position position="81"/>
    </location>
    <ligand>
        <name>chlorophyll a</name>
        <dbReference type="ChEBI" id="CHEBI:58416"/>
        <label>1</label>
    </ligand>
</feature>
<feature type="binding site" description="axial binding residue" evidence="17">
    <location>
        <position position="142"/>
    </location>
    <ligand>
        <name>chlorophyll b</name>
        <dbReference type="ChEBI" id="CHEBI:61721"/>
        <label>1</label>
    </ligand>
    <ligandPart>
        <name>Mg</name>
        <dbReference type="ChEBI" id="CHEBI:25107"/>
    </ligandPart>
</feature>
<evidence type="ECO:0000256" key="3">
    <source>
        <dbReference type="ARBA" id="ARBA00004334"/>
    </source>
</evidence>
<keyword evidence="12" id="KW-0809">Transit peptide</keyword>
<feature type="binding site" description="axial binding residue" evidence="17">
    <location>
        <position position="176"/>
    </location>
    <ligand>
        <name>chlorophyll b</name>
        <dbReference type="ChEBI" id="CHEBI:61721"/>
        <label>3</label>
    </ligand>
    <ligandPart>
        <name>Mg</name>
        <dbReference type="ChEBI" id="CHEBI:25107"/>
    </ligandPart>
</feature>
<dbReference type="GO" id="GO:0009522">
    <property type="term" value="C:photosystem I"/>
    <property type="evidence" value="ECO:0007669"/>
    <property type="project" value="UniProtKB-KW"/>
</dbReference>
<dbReference type="EMBL" id="AF195794">
    <property type="protein sequence ID" value="AAG28464.1"/>
    <property type="molecule type" value="mRNA"/>
</dbReference>
<keyword evidence="7" id="KW-0597">Phosphoprotein</keyword>
<feature type="binding site" evidence="17">
    <location>
        <position position="78"/>
    </location>
    <ligand>
        <name>chlorophyll a</name>
        <dbReference type="ChEBI" id="CHEBI:58416"/>
        <label>1</label>
    </ligand>
</feature>
<evidence type="ECO:0000256" key="12">
    <source>
        <dbReference type="ARBA" id="ARBA00022946"/>
    </source>
</evidence>
<dbReference type="GO" id="GO:0046872">
    <property type="term" value="F:metal ion binding"/>
    <property type="evidence" value="ECO:0007669"/>
    <property type="project" value="UniProtKB-KW"/>
</dbReference>
<feature type="binding site" evidence="17">
    <location>
        <position position="83"/>
    </location>
    <ligand>
        <name>chlorophyll a</name>
        <dbReference type="ChEBI" id="CHEBI:58416"/>
        <label>1</label>
    </ligand>
</feature>
<dbReference type="GO" id="GO:0009765">
    <property type="term" value="P:photosynthesis, light harvesting"/>
    <property type="evidence" value="ECO:0007669"/>
    <property type="project" value="InterPro"/>
</dbReference>
<dbReference type="PANTHER" id="PTHR21649">
    <property type="entry name" value="CHLOROPHYLL A/B BINDING PROTEIN"/>
    <property type="match status" value="1"/>
</dbReference>
<reference evidence="20" key="1">
    <citation type="submission" date="1999-10" db="EMBL/GenBank/DDBJ databases">
        <title>Cloning of a new chlorophyll A-B binding protein from the light-harvesting complex.</title>
        <authorList>
            <person name="Merchan F."/>
            <person name="Fernandez E."/>
        </authorList>
    </citation>
    <scope>NUCLEOTIDE SEQUENCE</scope>
</reference>
<dbReference type="ExpressionAtlas" id="Q9FVE3">
    <property type="expression patterns" value="baseline"/>
</dbReference>
<keyword evidence="9" id="KW-0812">Transmembrane</keyword>
<evidence type="ECO:0000256" key="9">
    <source>
        <dbReference type="ARBA" id="ARBA00022692"/>
    </source>
</evidence>
<dbReference type="AlphaFoldDB" id="Q9FVE3"/>
<dbReference type="InterPro" id="IPR001344">
    <property type="entry name" value="Chloro_AB-bd_pln"/>
</dbReference>
<accession>Q9FVE3</accession>
<keyword evidence="10" id="KW-0479">Metal-binding</keyword>
<feature type="binding site" evidence="17">
    <location>
        <position position="177"/>
    </location>
    <ligand>
        <name>chlorophyll a</name>
        <dbReference type="ChEBI" id="CHEBI:58416"/>
        <label>1</label>
    </ligand>
</feature>
<evidence type="ECO:0000256" key="19">
    <source>
        <dbReference type="SAM" id="MobiDB-lite"/>
    </source>
</evidence>
<evidence type="ECO:0000256" key="16">
    <source>
        <dbReference type="ARBA" id="ARBA00023136"/>
    </source>
</evidence>
<feature type="binding site" evidence="17">
    <location>
        <position position="194"/>
    </location>
    <ligand>
        <name>chlorophyll a</name>
        <dbReference type="ChEBI" id="CHEBI:58416"/>
        <label>1</label>
    </ligand>
</feature>
<evidence type="ECO:0000256" key="10">
    <source>
        <dbReference type="ARBA" id="ARBA00022723"/>
    </source>
</evidence>
<evidence type="ECO:0000256" key="13">
    <source>
        <dbReference type="ARBA" id="ARBA00022989"/>
    </source>
</evidence>
<keyword evidence="8 18" id="KW-0934">Plastid</keyword>
<evidence type="ECO:0000256" key="18">
    <source>
        <dbReference type="RuleBase" id="RU363080"/>
    </source>
</evidence>
<evidence type="ECO:0000256" key="14">
    <source>
        <dbReference type="ARBA" id="ARBA00022991"/>
    </source>
</evidence>
<dbReference type="Pfam" id="PF00504">
    <property type="entry name" value="Chloroa_b-bind"/>
    <property type="match status" value="1"/>
</dbReference>
<dbReference type="GO" id="GO:0009523">
    <property type="term" value="C:photosystem II"/>
    <property type="evidence" value="ECO:0007669"/>
    <property type="project" value="UniProtKB-KW"/>
</dbReference>
<dbReference type="GO" id="GO:0009535">
    <property type="term" value="C:chloroplast thylakoid membrane"/>
    <property type="evidence" value="ECO:0007669"/>
    <property type="project" value="UniProtKB-SubCell"/>
</dbReference>
<dbReference type="Gene3D" id="1.10.3460.10">
    <property type="entry name" value="Chlorophyll a/b binding protein domain"/>
    <property type="match status" value="1"/>
</dbReference>
<evidence type="ECO:0000256" key="2">
    <source>
        <dbReference type="ARBA" id="ARBA00004141"/>
    </source>
</evidence>
<evidence type="ECO:0000256" key="4">
    <source>
        <dbReference type="ARBA" id="ARBA00022494"/>
    </source>
</evidence>
<evidence type="ECO:0000256" key="1">
    <source>
        <dbReference type="ARBA" id="ARBA00003803"/>
    </source>
</evidence>
<keyword evidence="13" id="KW-1133">Transmembrane helix</keyword>
<keyword evidence="16" id="KW-0472">Membrane</keyword>
<dbReference type="InterPro" id="IPR022796">
    <property type="entry name" value="Chloroa_b-bind"/>
</dbReference>
<protein>
    <recommendedName>
        <fullName evidence="18">Chlorophyll a-b binding protein, chloroplastic</fullName>
    </recommendedName>
</protein>
<comment type="function">
    <text evidence="1 18">The light-harvesting complex (LHC) functions as a light receptor, it captures and delivers excitation energy to photosystems with which it is closely associated.</text>
</comment>
<comment type="similarity">
    <text evidence="18">Belongs to the light-harvesting chlorophyll a/b-binding (LHC) protein family.</text>
</comment>
<evidence type="ECO:0000256" key="8">
    <source>
        <dbReference type="ARBA" id="ARBA00022640"/>
    </source>
</evidence>
<keyword evidence="14 18" id="KW-0157">Chromophore</keyword>
<keyword evidence="4 17" id="KW-0148">Chlorophyll</keyword>
<keyword evidence="18" id="KW-0603">Photosystem I</keyword>
<comment type="subcellular location">
    <subcellularLocation>
        <location evidence="2">Membrane</location>
        <topology evidence="2">Multi-pass membrane protein</topology>
    </subcellularLocation>
    <subcellularLocation>
        <location evidence="3 18">Plastid</location>
        <location evidence="3 18">Chloroplast thylakoid membrane</location>
    </subcellularLocation>
</comment>
<name>Q9FVE3_CHLRE</name>
<feature type="binding site" evidence="17">
    <location>
        <position position="209"/>
    </location>
    <ligand>
        <name>chlorophyll a</name>
        <dbReference type="ChEBI" id="CHEBI:58416"/>
        <label>1</label>
    </ligand>
</feature>
<dbReference type="GO" id="GO:0016168">
    <property type="term" value="F:chlorophyll binding"/>
    <property type="evidence" value="ECO:0007669"/>
    <property type="project" value="UniProtKB-KW"/>
</dbReference>
<feature type="binding site" evidence="17">
    <location>
        <position position="180"/>
    </location>
    <ligand>
        <name>chlorophyll a</name>
        <dbReference type="ChEBI" id="CHEBI:58416"/>
        <label>1</label>
    </ligand>
</feature>
<evidence type="ECO:0000256" key="7">
    <source>
        <dbReference type="ARBA" id="ARBA00022553"/>
    </source>
</evidence>
<dbReference type="SUPFAM" id="SSF103511">
    <property type="entry name" value="Chlorophyll a-b binding protein"/>
    <property type="match status" value="1"/>
</dbReference>
<keyword evidence="18" id="KW-0604">Photosystem II</keyword>